<name>A0A542XA87_9MICO</name>
<accession>A0A542XA87</accession>
<organism evidence="2 3">
    <name type="scientific">Barrientosiimonas humi</name>
    <dbReference type="NCBI Taxonomy" id="999931"/>
    <lineage>
        <taxon>Bacteria</taxon>
        <taxon>Bacillati</taxon>
        <taxon>Actinomycetota</taxon>
        <taxon>Actinomycetes</taxon>
        <taxon>Micrococcales</taxon>
        <taxon>Dermacoccaceae</taxon>
        <taxon>Barrientosiimonas</taxon>
    </lineage>
</organism>
<evidence type="ECO:0000313" key="2">
    <source>
        <dbReference type="EMBL" id="TQL32759.1"/>
    </source>
</evidence>
<evidence type="ECO:0000256" key="1">
    <source>
        <dbReference type="SAM" id="Phobius"/>
    </source>
</evidence>
<dbReference type="Proteomes" id="UP000318336">
    <property type="component" value="Unassembled WGS sequence"/>
</dbReference>
<keyword evidence="1" id="KW-1133">Transmembrane helix</keyword>
<dbReference type="EMBL" id="VFOK01000001">
    <property type="protein sequence ID" value="TQL32759.1"/>
    <property type="molecule type" value="Genomic_DNA"/>
</dbReference>
<protein>
    <submittedName>
        <fullName evidence="2">Uncharacterized protein</fullName>
    </submittedName>
</protein>
<keyword evidence="1" id="KW-0472">Membrane</keyword>
<dbReference type="RefSeq" id="WP_142004820.1">
    <property type="nucleotide sequence ID" value="NZ_CAJTBP010000001.1"/>
</dbReference>
<dbReference type="AlphaFoldDB" id="A0A542XA87"/>
<evidence type="ECO:0000313" key="3">
    <source>
        <dbReference type="Proteomes" id="UP000318336"/>
    </source>
</evidence>
<dbReference type="OrthoDB" id="5143764at2"/>
<sequence length="178" mass="19344">MFRNAGLILLLIVIASIVWFFVKGRVTRAQEQVRDRALEGASVGRAATARPAAKHLAMMGRTLTLAADPQRTGELIAQVAGADDRVTDVRPEPQALIVEIDGSRPLVRAHLLPDRTVVGVDEMTWEMGFPQGASVWDRVAAAIAQAATAQGIPVSEGTREFVRADRPQERAEVWVVKT</sequence>
<reference evidence="2 3" key="1">
    <citation type="submission" date="2019-06" db="EMBL/GenBank/DDBJ databases">
        <title>Sequencing the genomes of 1000 actinobacteria strains.</title>
        <authorList>
            <person name="Klenk H.-P."/>
        </authorList>
    </citation>
    <scope>NUCLEOTIDE SEQUENCE [LARGE SCALE GENOMIC DNA]</scope>
    <source>
        <strain evidence="2 3">DSM 24617</strain>
    </source>
</reference>
<keyword evidence="3" id="KW-1185">Reference proteome</keyword>
<comment type="caution">
    <text evidence="2">The sequence shown here is derived from an EMBL/GenBank/DDBJ whole genome shotgun (WGS) entry which is preliminary data.</text>
</comment>
<feature type="transmembrane region" description="Helical" evidence="1">
    <location>
        <begin position="6"/>
        <end position="22"/>
    </location>
</feature>
<keyword evidence="1" id="KW-0812">Transmembrane</keyword>
<gene>
    <name evidence="2" type="ORF">FB554_0891</name>
</gene>
<proteinExistence type="predicted"/>